<dbReference type="OrthoDB" id="5868614at2759"/>
<dbReference type="EMBL" id="UZAH01033218">
    <property type="protein sequence ID" value="VDP27217.1"/>
    <property type="molecule type" value="Genomic_DNA"/>
</dbReference>
<evidence type="ECO:0000313" key="3">
    <source>
        <dbReference type="WBParaSite" id="HPBE_0002166401-mRNA-1"/>
    </source>
</evidence>
<evidence type="ECO:0000313" key="2">
    <source>
        <dbReference type="Proteomes" id="UP000050761"/>
    </source>
</evidence>
<sequence>MERLFGGDPLGNLAAVVGNAFVMTPSISSDDFQSRFQRTINQNRRLIAAAADTSRNWICYLLAAVKVDPLTYSYMECSKITKKSFKITVTDITASIPFDDVRSLYHDELGDNWLFLVGRTRLVICKNDSPVMNKCRIVVDDTDIESFAVDPNLG</sequence>
<dbReference type="AlphaFoldDB" id="A0A183GGP6"/>
<gene>
    <name evidence="1" type="ORF">HPBE_LOCUS21663</name>
</gene>
<accession>A0A183GGP6</accession>
<dbReference type="Proteomes" id="UP000050761">
    <property type="component" value="Unassembled WGS sequence"/>
</dbReference>
<protein>
    <submittedName>
        <fullName evidence="3">TF-B3 domain-containing protein</fullName>
    </submittedName>
</protein>
<reference evidence="3" key="2">
    <citation type="submission" date="2019-09" db="UniProtKB">
        <authorList>
            <consortium name="WormBaseParasite"/>
        </authorList>
    </citation>
    <scope>IDENTIFICATION</scope>
</reference>
<accession>A0A3P8BIX3</accession>
<proteinExistence type="predicted"/>
<reference evidence="1 2" key="1">
    <citation type="submission" date="2018-11" db="EMBL/GenBank/DDBJ databases">
        <authorList>
            <consortium name="Pathogen Informatics"/>
        </authorList>
    </citation>
    <scope>NUCLEOTIDE SEQUENCE [LARGE SCALE GENOMIC DNA]</scope>
</reference>
<evidence type="ECO:0000313" key="1">
    <source>
        <dbReference type="EMBL" id="VDP27217.1"/>
    </source>
</evidence>
<dbReference type="WBParaSite" id="HPBE_0002166401-mRNA-1">
    <property type="protein sequence ID" value="HPBE_0002166401-mRNA-1"/>
    <property type="gene ID" value="HPBE_0002166401"/>
</dbReference>
<name>A0A183GGP6_HELPZ</name>
<organism evidence="2 3">
    <name type="scientific">Heligmosomoides polygyrus</name>
    <name type="common">Parasitic roundworm</name>
    <dbReference type="NCBI Taxonomy" id="6339"/>
    <lineage>
        <taxon>Eukaryota</taxon>
        <taxon>Metazoa</taxon>
        <taxon>Ecdysozoa</taxon>
        <taxon>Nematoda</taxon>
        <taxon>Chromadorea</taxon>
        <taxon>Rhabditida</taxon>
        <taxon>Rhabditina</taxon>
        <taxon>Rhabditomorpha</taxon>
        <taxon>Strongyloidea</taxon>
        <taxon>Heligmosomidae</taxon>
        <taxon>Heligmosomoides</taxon>
    </lineage>
</organism>
<keyword evidence="2" id="KW-1185">Reference proteome</keyword>